<evidence type="ECO:0000256" key="4">
    <source>
        <dbReference type="PIRSR" id="PIRSR015894-1"/>
    </source>
</evidence>
<dbReference type="InterPro" id="IPR007857">
    <property type="entry name" value="Arg_MeTrfase_PRMT5"/>
</dbReference>
<dbReference type="Pfam" id="PF17285">
    <property type="entry name" value="PRMT5_TIM"/>
    <property type="match status" value="1"/>
</dbReference>
<dbReference type="GO" id="GO:0032259">
    <property type="term" value="P:methylation"/>
    <property type="evidence" value="ECO:0007669"/>
    <property type="project" value="UniProtKB-KW"/>
</dbReference>
<proteinExistence type="predicted"/>
<protein>
    <submittedName>
        <fullName evidence="11">Arginine N-methyltransferase 5</fullName>
    </submittedName>
</protein>
<dbReference type="SUPFAM" id="SSF53335">
    <property type="entry name" value="S-adenosyl-L-methionine-dependent methyltransferases"/>
    <property type="match status" value="1"/>
</dbReference>
<feature type="domain" description="PRMT5 oligomerisation" evidence="10">
    <location>
        <begin position="252"/>
        <end position="430"/>
    </location>
</feature>
<dbReference type="OrthoDB" id="1368803at2759"/>
<dbReference type="GO" id="GO:0005634">
    <property type="term" value="C:nucleus"/>
    <property type="evidence" value="ECO:0007669"/>
    <property type="project" value="TreeGrafter"/>
</dbReference>
<dbReference type="Proteomes" id="UP000267251">
    <property type="component" value="Unassembled WGS sequence"/>
</dbReference>
<dbReference type="InterPro" id="IPR035075">
    <property type="entry name" value="PRMT5"/>
</dbReference>
<dbReference type="PANTHER" id="PTHR10738">
    <property type="entry name" value="PROTEIN ARGININE N-METHYLTRANSFERASE 5"/>
    <property type="match status" value="1"/>
</dbReference>
<feature type="non-terminal residue" evidence="11">
    <location>
        <position position="1"/>
    </location>
</feature>
<feature type="domain" description="PRMT5 TIM barrel" evidence="9">
    <location>
        <begin position="2"/>
        <end position="73"/>
    </location>
</feature>
<evidence type="ECO:0000313" key="12">
    <source>
        <dbReference type="Proteomes" id="UP000267251"/>
    </source>
</evidence>
<feature type="site" description="Critical for specifying symmetric addition of methyl groups" evidence="6">
    <location>
        <position position="112"/>
    </location>
</feature>
<evidence type="ECO:0000256" key="5">
    <source>
        <dbReference type="PIRSR" id="PIRSR015894-2"/>
    </source>
</evidence>
<dbReference type="GO" id="GO:0005829">
    <property type="term" value="C:cytosol"/>
    <property type="evidence" value="ECO:0007669"/>
    <property type="project" value="TreeGrafter"/>
</dbReference>
<organism evidence="11 12">
    <name type="scientific">Piptocephalis cylindrospora</name>
    <dbReference type="NCBI Taxonomy" id="1907219"/>
    <lineage>
        <taxon>Eukaryota</taxon>
        <taxon>Fungi</taxon>
        <taxon>Fungi incertae sedis</taxon>
        <taxon>Zoopagomycota</taxon>
        <taxon>Zoopagomycotina</taxon>
        <taxon>Zoopagomycetes</taxon>
        <taxon>Zoopagales</taxon>
        <taxon>Piptocephalidaceae</taxon>
        <taxon>Piptocephalis</taxon>
    </lineage>
</organism>
<evidence type="ECO:0000256" key="6">
    <source>
        <dbReference type="PIRSR" id="PIRSR015894-3"/>
    </source>
</evidence>
<name>A0A4P9Y3V1_9FUNG</name>
<keyword evidence="12" id="KW-1185">Reference proteome</keyword>
<feature type="active site" description="Proton donor/acceptor" evidence="4">
    <location>
        <position position="219"/>
    </location>
</feature>
<feature type="binding site" evidence="5">
    <location>
        <position position="176"/>
    </location>
    <ligand>
        <name>S-adenosyl-L-methionine</name>
        <dbReference type="ChEBI" id="CHEBI:59789"/>
    </ligand>
</feature>
<evidence type="ECO:0000259" key="8">
    <source>
        <dbReference type="Pfam" id="PF05185"/>
    </source>
</evidence>
<evidence type="ECO:0000313" key="11">
    <source>
        <dbReference type="EMBL" id="RKP13503.1"/>
    </source>
</evidence>
<feature type="domain" description="PRMT5 arginine-N-methyltransferase" evidence="8">
    <location>
        <begin position="83"/>
        <end position="248"/>
    </location>
</feature>
<feature type="binding site" evidence="5">
    <location>
        <begin position="203"/>
        <end position="204"/>
    </location>
    <ligand>
        <name>S-adenosyl-L-methionine</name>
        <dbReference type="ChEBI" id="CHEBI:59789"/>
    </ligand>
</feature>
<dbReference type="Pfam" id="PF17286">
    <property type="entry name" value="PRMT5_C"/>
    <property type="match status" value="1"/>
</dbReference>
<dbReference type="Gene3D" id="2.70.160.11">
    <property type="entry name" value="Hnrnp arginine n-methyltransferase1"/>
    <property type="match status" value="1"/>
</dbReference>
<feature type="binding site" evidence="5">
    <location>
        <begin position="118"/>
        <end position="119"/>
    </location>
    <ligand>
        <name>S-adenosyl-L-methionine</name>
        <dbReference type="ChEBI" id="CHEBI:59789"/>
    </ligand>
</feature>
<feature type="active site" description="Proton donor/acceptor" evidence="4">
    <location>
        <position position="228"/>
    </location>
</feature>
<reference evidence="12" key="1">
    <citation type="journal article" date="2018" name="Nat. Microbiol.">
        <title>Leveraging single-cell genomics to expand the fungal tree of life.</title>
        <authorList>
            <person name="Ahrendt S.R."/>
            <person name="Quandt C.A."/>
            <person name="Ciobanu D."/>
            <person name="Clum A."/>
            <person name="Salamov A."/>
            <person name="Andreopoulos B."/>
            <person name="Cheng J.F."/>
            <person name="Woyke T."/>
            <person name="Pelin A."/>
            <person name="Henrissat B."/>
            <person name="Reynolds N.K."/>
            <person name="Benny G.L."/>
            <person name="Smith M.E."/>
            <person name="James T.Y."/>
            <person name="Grigoriev I.V."/>
        </authorList>
    </citation>
    <scope>NUCLEOTIDE SEQUENCE [LARGE SCALE GENOMIC DNA]</scope>
</reference>
<keyword evidence="1 7" id="KW-0489">Methyltransferase</keyword>
<accession>A0A4P9Y3V1</accession>
<sequence>LGQWKAEPISALILPDTTFVPNSKGYPTLYRPHQSFLRSMIPLFPAAALIVACTGSNSRENPELYLQYLRHITATLPTPSVVDTFASGYQDYLQAPLQPLMDNLDSGTYTVFERDPVKYVQYEEAIFQALQDHHTTPQCNPPVIMVVGAGGRGPLVDCALRASQRAEIPIRVFAVEKNPNALVTLRVKKAEHWGDQVEIIHEDMRRWKAPELADILVSELLGSFGDNELSPECLDGAQAFLKENGISIPCNSTAHLALLSSSKLHAEASAYGERSKMETPYVVMFRKVHEATAPQAVWTFEHPLRPGKGDNLEGKHNKHNCRYAQREFTPGFPMRLDGLAGYFDSCLYKDVYLSIHPETFSDGMFSWFPIYFPIHTPLLIPEGGKVCVRMWRRTAQAHVWYEWSVDIHSREGQYLYRTPIHNLSGRSYKIGM</sequence>
<dbReference type="InterPro" id="IPR025799">
    <property type="entry name" value="Arg_MeTrfase"/>
</dbReference>
<dbReference type="GO" id="GO:0016274">
    <property type="term" value="F:protein-arginine N-methyltransferase activity"/>
    <property type="evidence" value="ECO:0007669"/>
    <property type="project" value="InterPro"/>
</dbReference>
<evidence type="ECO:0000256" key="1">
    <source>
        <dbReference type="ARBA" id="ARBA00022603"/>
    </source>
</evidence>
<gene>
    <name evidence="11" type="ORF">BJ684DRAFT_9956</name>
</gene>
<evidence type="ECO:0000256" key="2">
    <source>
        <dbReference type="ARBA" id="ARBA00022679"/>
    </source>
</evidence>
<dbReference type="PROSITE" id="PS51678">
    <property type="entry name" value="SAM_MT_PRMT"/>
    <property type="match status" value="1"/>
</dbReference>
<evidence type="ECO:0000259" key="9">
    <source>
        <dbReference type="Pfam" id="PF17285"/>
    </source>
</evidence>
<dbReference type="EMBL" id="KZ988005">
    <property type="protein sequence ID" value="RKP13503.1"/>
    <property type="molecule type" value="Genomic_DNA"/>
</dbReference>
<feature type="binding site" evidence="5">
    <location>
        <position position="109"/>
    </location>
    <ligand>
        <name>S-adenosyl-L-methionine</name>
        <dbReference type="ChEBI" id="CHEBI:59789"/>
    </ligand>
</feature>
<dbReference type="AlphaFoldDB" id="A0A4P9Y3V1"/>
<dbReference type="PIRSF" id="PIRSF015894">
    <property type="entry name" value="Skb1_MeTrfase"/>
    <property type="match status" value="1"/>
</dbReference>
<evidence type="ECO:0000256" key="3">
    <source>
        <dbReference type="ARBA" id="ARBA00022691"/>
    </source>
</evidence>
<dbReference type="PANTHER" id="PTHR10738:SF0">
    <property type="entry name" value="PROTEIN ARGININE N-METHYLTRANSFERASE 5"/>
    <property type="match status" value="1"/>
</dbReference>
<dbReference type="GO" id="GO:0006355">
    <property type="term" value="P:regulation of DNA-templated transcription"/>
    <property type="evidence" value="ECO:0007669"/>
    <property type="project" value="TreeGrafter"/>
</dbReference>
<dbReference type="Gene3D" id="3.20.20.150">
    <property type="entry name" value="Divalent-metal-dependent TIM barrel enzymes"/>
    <property type="match status" value="1"/>
</dbReference>
<dbReference type="CDD" id="cd02440">
    <property type="entry name" value="AdoMet_MTases"/>
    <property type="match status" value="1"/>
</dbReference>
<evidence type="ECO:0000259" key="10">
    <source>
        <dbReference type="Pfam" id="PF17286"/>
    </source>
</evidence>
<dbReference type="InterPro" id="IPR035248">
    <property type="entry name" value="PRMT5_C"/>
</dbReference>
<dbReference type="InterPro" id="IPR035247">
    <property type="entry name" value="PRMT5_TIM"/>
</dbReference>
<dbReference type="Gene3D" id="3.40.50.150">
    <property type="entry name" value="Vaccinia Virus protein VP39"/>
    <property type="match status" value="1"/>
</dbReference>
<dbReference type="InterPro" id="IPR029063">
    <property type="entry name" value="SAM-dependent_MTases_sf"/>
</dbReference>
<keyword evidence="3 5" id="KW-0949">S-adenosyl-L-methionine</keyword>
<keyword evidence="2 7" id="KW-0808">Transferase</keyword>
<dbReference type="Pfam" id="PF05185">
    <property type="entry name" value="PRMT5"/>
    <property type="match status" value="1"/>
</dbReference>
<evidence type="ECO:0000256" key="7">
    <source>
        <dbReference type="PROSITE-ProRule" id="PRU01015"/>
    </source>
</evidence>